<organism evidence="3 4">
    <name type="scientific">Lecanosticta acicola</name>
    <dbReference type="NCBI Taxonomy" id="111012"/>
    <lineage>
        <taxon>Eukaryota</taxon>
        <taxon>Fungi</taxon>
        <taxon>Dikarya</taxon>
        <taxon>Ascomycota</taxon>
        <taxon>Pezizomycotina</taxon>
        <taxon>Dothideomycetes</taxon>
        <taxon>Dothideomycetidae</taxon>
        <taxon>Mycosphaerellales</taxon>
        <taxon>Mycosphaerellaceae</taxon>
        <taxon>Lecanosticta</taxon>
    </lineage>
</organism>
<feature type="compositionally biased region" description="Basic and acidic residues" evidence="1">
    <location>
        <begin position="505"/>
        <end position="519"/>
    </location>
</feature>
<dbReference type="SUPFAM" id="SSF81296">
    <property type="entry name" value="E set domains"/>
    <property type="match status" value="1"/>
</dbReference>
<dbReference type="GO" id="GO:0005886">
    <property type="term" value="C:plasma membrane"/>
    <property type="evidence" value="ECO:0007669"/>
    <property type="project" value="TreeGrafter"/>
</dbReference>
<reference evidence="3" key="1">
    <citation type="submission" date="2023-11" db="EMBL/GenBank/DDBJ databases">
        <authorList>
            <person name="Alioto T."/>
            <person name="Alioto T."/>
            <person name="Gomez Garrido J."/>
        </authorList>
    </citation>
    <scope>NUCLEOTIDE SEQUENCE</scope>
</reference>
<feature type="domain" description="Arrestin-like N-terminal" evidence="2">
    <location>
        <begin position="14"/>
        <end position="181"/>
    </location>
</feature>
<comment type="caution">
    <text evidence="3">The sequence shown here is derived from an EMBL/GenBank/DDBJ whole genome shotgun (WGS) entry which is preliminary data.</text>
</comment>
<evidence type="ECO:0000313" key="3">
    <source>
        <dbReference type="EMBL" id="CAK4033288.1"/>
    </source>
</evidence>
<keyword evidence="4" id="KW-1185">Reference proteome</keyword>
<dbReference type="Pfam" id="PF00339">
    <property type="entry name" value="Arrestin_N"/>
    <property type="match status" value="1"/>
</dbReference>
<name>A0AAI8Z6F3_9PEZI</name>
<dbReference type="GO" id="GO:0005829">
    <property type="term" value="C:cytosol"/>
    <property type="evidence" value="ECO:0007669"/>
    <property type="project" value="TreeGrafter"/>
</dbReference>
<gene>
    <name evidence="3" type="ORF">LECACI_7A008446</name>
</gene>
<evidence type="ECO:0000313" key="4">
    <source>
        <dbReference type="Proteomes" id="UP001296104"/>
    </source>
</evidence>
<dbReference type="InterPro" id="IPR014756">
    <property type="entry name" value="Ig_E-set"/>
</dbReference>
<dbReference type="InterPro" id="IPR014752">
    <property type="entry name" value="Arrestin-like_C"/>
</dbReference>
<dbReference type="PANTHER" id="PTHR11188:SF166">
    <property type="entry name" value="ARRESTIN (OR S-ANTIGEN), N-TERMINAL DOMAIN PROTEIN (AFU_ORTHOLOGUE AFUA_7G02050)"/>
    <property type="match status" value="1"/>
</dbReference>
<protein>
    <recommendedName>
        <fullName evidence="2">Arrestin-like N-terminal domain-containing protein</fullName>
    </recommendedName>
</protein>
<dbReference type="GO" id="GO:0031625">
    <property type="term" value="F:ubiquitin protein ligase binding"/>
    <property type="evidence" value="ECO:0007669"/>
    <property type="project" value="TreeGrafter"/>
</dbReference>
<dbReference type="PANTHER" id="PTHR11188">
    <property type="entry name" value="ARRESTIN DOMAIN CONTAINING PROTEIN"/>
    <property type="match status" value="1"/>
</dbReference>
<dbReference type="InterPro" id="IPR011021">
    <property type="entry name" value="Arrestin-like_N"/>
</dbReference>
<dbReference type="AlphaFoldDB" id="A0AAI8Z6F3"/>
<dbReference type="Proteomes" id="UP001296104">
    <property type="component" value="Unassembled WGS sequence"/>
</dbReference>
<feature type="region of interest" description="Disordered" evidence="1">
    <location>
        <begin position="435"/>
        <end position="519"/>
    </location>
</feature>
<dbReference type="EMBL" id="CAVMBE010000083">
    <property type="protein sequence ID" value="CAK4033288.1"/>
    <property type="molecule type" value="Genomic_DNA"/>
</dbReference>
<evidence type="ECO:0000259" key="2">
    <source>
        <dbReference type="Pfam" id="PF00339"/>
    </source>
</evidence>
<dbReference type="Gene3D" id="2.60.40.640">
    <property type="match status" value="1"/>
</dbReference>
<dbReference type="CDD" id="cd22952">
    <property type="entry name" value="ART10-like"/>
    <property type="match status" value="1"/>
</dbReference>
<dbReference type="GO" id="GO:0030674">
    <property type="term" value="F:protein-macromolecule adaptor activity"/>
    <property type="evidence" value="ECO:0007669"/>
    <property type="project" value="TreeGrafter"/>
</dbReference>
<evidence type="ECO:0000256" key="1">
    <source>
        <dbReference type="SAM" id="MobiDB-lite"/>
    </source>
</evidence>
<dbReference type="InterPro" id="IPR050357">
    <property type="entry name" value="Arrestin_domain-protein"/>
</dbReference>
<dbReference type="GO" id="GO:0070086">
    <property type="term" value="P:ubiquitin-dependent endocytosis"/>
    <property type="evidence" value="ECO:0007669"/>
    <property type="project" value="TreeGrafter"/>
</dbReference>
<accession>A0AAI8Z6F3</accession>
<sequence length="519" mass="57253">MVQWSALSTSLQATVILDQPGNVAFTSLDQISGRAMVRCAKAVDVSNVVVKLEGESRTRLMSPPGADGQRPKPQVEYHKILYKVQMVFPPPDVASRSTASAKYTIPQGQHEYPFSFKLPFNNNCSTNNKSQPPMLGLDPVRPAEKHVKKTLPPTLSGFPGEAEIRYYVKVTVNRQSFFKENPRAYTPFNFFPIEPPRPSPTGSEVYARQRHAFSAFPHNGDVKDKMKGLFSKKSSASSSPIPPTTAPSISVDARLQEPAILTCNSDIPLRLIVKKINEHDELLYLDSLQISLIGHTKVRAHEVSRTETQSWIITSRSNMNIPIDPINTDTVLPDHMWRGLSLPNTVAPTFETCNIARSYQLDIRIGFSYSGGGLSKVRMQQNARIPQKVTLPLRLDTLVYSGIAPPAEVISRMADARSNVRRTNTNAMAEKLQAEGRRDSDFGRNQIPPTPIDAGEGPSWPARPGVPLEGIPEYMDAPPSYEDAIASDIPPVAAASRPAYNPPPHQEDPLLGDEKKGLH</sequence>
<proteinExistence type="predicted"/>